<dbReference type="AlphaFoldDB" id="A0A0X3PG85"/>
<evidence type="ECO:0000256" key="3">
    <source>
        <dbReference type="ARBA" id="ARBA00022517"/>
    </source>
</evidence>
<keyword evidence="5 6" id="KW-0539">Nucleus</keyword>
<evidence type="ECO:0000256" key="1">
    <source>
        <dbReference type="ARBA" id="ARBA00004604"/>
    </source>
</evidence>
<dbReference type="EMBL" id="GEEE01012270">
    <property type="protein sequence ID" value="JAP50955.1"/>
    <property type="molecule type" value="Transcribed_RNA"/>
</dbReference>
<evidence type="ECO:0000256" key="4">
    <source>
        <dbReference type="ARBA" id="ARBA00022552"/>
    </source>
</evidence>
<feature type="compositionally biased region" description="Basic residues" evidence="7">
    <location>
        <begin position="166"/>
        <end position="176"/>
    </location>
</feature>
<dbReference type="GO" id="GO:0005730">
    <property type="term" value="C:nucleolus"/>
    <property type="evidence" value="ECO:0007669"/>
    <property type="project" value="UniProtKB-SubCell"/>
</dbReference>
<dbReference type="GO" id="GO:0000462">
    <property type="term" value="P:maturation of SSU-rRNA from tricistronic rRNA transcript (SSU-rRNA, 5.8S rRNA, LSU-rRNA)"/>
    <property type="evidence" value="ECO:0007669"/>
    <property type="project" value="TreeGrafter"/>
</dbReference>
<evidence type="ECO:0000256" key="2">
    <source>
        <dbReference type="ARBA" id="ARBA00009418"/>
    </source>
</evidence>
<dbReference type="Pfam" id="PF06102">
    <property type="entry name" value="RRP36"/>
    <property type="match status" value="1"/>
</dbReference>
<comment type="subunit">
    <text evidence="6">Associates with 90S and pre-40S pre-ribosomal particles.</text>
</comment>
<dbReference type="PANTHER" id="PTHR21738">
    <property type="entry name" value="RIBOSOMAL RNA PROCESSING PROTEIN 36 HOMOLOG"/>
    <property type="match status" value="1"/>
</dbReference>
<evidence type="ECO:0000256" key="6">
    <source>
        <dbReference type="RuleBase" id="RU368027"/>
    </source>
</evidence>
<feature type="region of interest" description="Disordered" evidence="7">
    <location>
        <begin position="123"/>
        <end position="176"/>
    </location>
</feature>
<reference evidence="8" key="1">
    <citation type="submission" date="2016-01" db="EMBL/GenBank/DDBJ databases">
        <title>Reference transcriptome for the parasite Schistocephalus solidus: insights into the molecular evolution of parasitism.</title>
        <authorList>
            <person name="Hebert F.O."/>
            <person name="Grambauer S."/>
            <person name="Barber I."/>
            <person name="Landry C.R."/>
            <person name="Aubin-Horth N."/>
        </authorList>
    </citation>
    <scope>NUCLEOTIDE SEQUENCE</scope>
</reference>
<dbReference type="InterPro" id="IPR009292">
    <property type="entry name" value="RRP36"/>
</dbReference>
<comment type="subcellular location">
    <subcellularLocation>
        <location evidence="1 6">Nucleus</location>
        <location evidence="1 6">Nucleolus</location>
    </subcellularLocation>
</comment>
<name>A0A0X3PG85_SCHSO</name>
<sequence length="176" mass="20878">MDAEPDDVPLAVSFKQLKKDKFVLSRALKQDFEVAKRAEQRSKHFRDPRFDPRVHGLCVLNDWTVLQKDQAKQLKILKRQLKYATSDKQRQRIQKALTLLYQRKATQKDVELRRKLKNELHNTQITEMKAGKRPSFLTRGELRSKIREERMKSLSKREQAKYLAHQAKKSKKQIPD</sequence>
<keyword evidence="6" id="KW-0687">Ribonucleoprotein</keyword>
<dbReference type="GO" id="GO:0030686">
    <property type="term" value="C:90S preribosome"/>
    <property type="evidence" value="ECO:0007669"/>
    <property type="project" value="TreeGrafter"/>
</dbReference>
<keyword evidence="4 6" id="KW-0698">rRNA processing</keyword>
<gene>
    <name evidence="8" type="ORF">TR128649</name>
</gene>
<evidence type="ECO:0000313" key="8">
    <source>
        <dbReference type="EMBL" id="JAP50955.1"/>
    </source>
</evidence>
<comment type="function">
    <text evidence="6">Component of the 90S pre-ribosome involved in the maturation of rRNAs. Required for early cleavages of the pre-RNAs in the 40S ribosomal subunit maturation pathway.</text>
</comment>
<dbReference type="PANTHER" id="PTHR21738:SF0">
    <property type="entry name" value="RIBOSOMAL RNA PROCESSING PROTEIN 36 HOMOLOG"/>
    <property type="match status" value="1"/>
</dbReference>
<organism evidence="8">
    <name type="scientific">Schistocephalus solidus</name>
    <name type="common">Tapeworm</name>
    <dbReference type="NCBI Taxonomy" id="70667"/>
    <lineage>
        <taxon>Eukaryota</taxon>
        <taxon>Metazoa</taxon>
        <taxon>Spiralia</taxon>
        <taxon>Lophotrochozoa</taxon>
        <taxon>Platyhelminthes</taxon>
        <taxon>Cestoda</taxon>
        <taxon>Eucestoda</taxon>
        <taxon>Diphyllobothriidea</taxon>
        <taxon>Diphyllobothriidae</taxon>
        <taxon>Schistocephalus</taxon>
    </lineage>
</organism>
<evidence type="ECO:0000256" key="5">
    <source>
        <dbReference type="ARBA" id="ARBA00023242"/>
    </source>
</evidence>
<evidence type="ECO:0000256" key="7">
    <source>
        <dbReference type="SAM" id="MobiDB-lite"/>
    </source>
</evidence>
<protein>
    <recommendedName>
        <fullName evidence="6">rRNA biogenesis protein RRP36</fullName>
    </recommendedName>
</protein>
<proteinExistence type="inferred from homology"/>
<accession>A0A0X3PG85</accession>
<comment type="similarity">
    <text evidence="2 6">Belongs to the RRP36 family.</text>
</comment>
<keyword evidence="3 6" id="KW-0690">Ribosome biogenesis</keyword>
<feature type="compositionally biased region" description="Basic and acidic residues" evidence="7">
    <location>
        <begin position="140"/>
        <end position="160"/>
    </location>
</feature>